<dbReference type="Proteomes" id="UP000825890">
    <property type="component" value="Unassembled WGS sequence"/>
</dbReference>
<comment type="caution">
    <text evidence="5">The sequence shown here is derived from an EMBL/GenBank/DDBJ whole genome shotgun (WGS) entry which is preliminary data.</text>
</comment>
<dbReference type="EMBL" id="BOLY01000007">
    <property type="protein sequence ID" value="GIZ47608.1"/>
    <property type="molecule type" value="Genomic_DNA"/>
</dbReference>
<dbReference type="InterPro" id="IPR008030">
    <property type="entry name" value="NmrA-like"/>
</dbReference>
<sequence length="320" mass="35346">MVAIAIAGASGSVAREVIDGLVATGKHEILLLSRSRPPTTESRSGCRWIQTSYTDTAQLEEALQGVHTVLSFITTQSDPDNATQRALIDASIQAGVKRFAPSEWATSHNTHMPWYSGKDNIQAYLKSINQTEKRLSYTLFQPGLFPNYFLYPHKHPSSPHFNPFETHIDFANCRALVLSPNGENDRITLSTLEDLVKVIVRAVDYDGEWPVIGGIKGTEISIEELIKIGERVRGQPFDVEYLHISDLEAGNVTSSWLPVIDHPAFTPEQARALAEKLLSGMVLGIHAGALKVSDEWNKLLPDLQFTQAEAFLKQGWGGKT</sequence>
<dbReference type="Gene3D" id="3.40.50.720">
    <property type="entry name" value="NAD(P)-binding Rossmann-like Domain"/>
    <property type="match status" value="1"/>
</dbReference>
<dbReference type="InterPro" id="IPR036291">
    <property type="entry name" value="NAD(P)-bd_dom_sf"/>
</dbReference>
<dbReference type="Pfam" id="PF05368">
    <property type="entry name" value="NmrA"/>
    <property type="match status" value="1"/>
</dbReference>
<protein>
    <recommendedName>
        <fullName evidence="4">NmrA-like domain-containing protein</fullName>
    </recommendedName>
</protein>
<accession>A0A9P3CZF6</accession>
<evidence type="ECO:0000256" key="1">
    <source>
        <dbReference type="ARBA" id="ARBA00005725"/>
    </source>
</evidence>
<dbReference type="PANTHER" id="PTHR47706:SF4">
    <property type="entry name" value="NMRA-LIKE DOMAIN-CONTAINING PROTEIN"/>
    <property type="match status" value="1"/>
</dbReference>
<dbReference type="PANTHER" id="PTHR47706">
    <property type="entry name" value="NMRA-LIKE FAMILY PROTEIN"/>
    <property type="match status" value="1"/>
</dbReference>
<evidence type="ECO:0000313" key="5">
    <source>
        <dbReference type="EMBL" id="GIZ47608.1"/>
    </source>
</evidence>
<reference evidence="5 6" key="1">
    <citation type="submission" date="2021-01" db="EMBL/GenBank/DDBJ databases">
        <title>Cercospora kikuchii MAFF 305040 whole genome shotgun sequence.</title>
        <authorList>
            <person name="Kashiwa T."/>
            <person name="Suzuki T."/>
        </authorList>
    </citation>
    <scope>NUCLEOTIDE SEQUENCE [LARGE SCALE GENOMIC DNA]</scope>
    <source>
        <strain evidence="5 6">MAFF 305040</strain>
    </source>
</reference>
<evidence type="ECO:0000313" key="6">
    <source>
        <dbReference type="Proteomes" id="UP000825890"/>
    </source>
</evidence>
<keyword evidence="2" id="KW-0521">NADP</keyword>
<feature type="domain" description="NmrA-like" evidence="4">
    <location>
        <begin position="4"/>
        <end position="247"/>
    </location>
</feature>
<dbReference type="OrthoDB" id="10000533at2759"/>
<comment type="similarity">
    <text evidence="1">Belongs to the NmrA-type oxidoreductase family. Isoflavone reductase subfamily.</text>
</comment>
<dbReference type="SUPFAM" id="SSF51735">
    <property type="entry name" value="NAD(P)-binding Rossmann-fold domains"/>
    <property type="match status" value="1"/>
</dbReference>
<proteinExistence type="inferred from homology"/>
<dbReference type="InterPro" id="IPR051609">
    <property type="entry name" value="NmrA/Isoflavone_reductase-like"/>
</dbReference>
<name>A0A9P3CZF6_9PEZI</name>
<dbReference type="AlphaFoldDB" id="A0A9P3CZF6"/>
<evidence type="ECO:0000259" key="4">
    <source>
        <dbReference type="Pfam" id="PF05368"/>
    </source>
</evidence>
<keyword evidence="6" id="KW-1185">Reference proteome</keyword>
<dbReference type="GO" id="GO:0016491">
    <property type="term" value="F:oxidoreductase activity"/>
    <property type="evidence" value="ECO:0007669"/>
    <property type="project" value="UniProtKB-KW"/>
</dbReference>
<evidence type="ECO:0000256" key="3">
    <source>
        <dbReference type="ARBA" id="ARBA00023002"/>
    </source>
</evidence>
<dbReference type="GeneID" id="68296271"/>
<organism evidence="5 6">
    <name type="scientific">Cercospora kikuchii</name>
    <dbReference type="NCBI Taxonomy" id="84275"/>
    <lineage>
        <taxon>Eukaryota</taxon>
        <taxon>Fungi</taxon>
        <taxon>Dikarya</taxon>
        <taxon>Ascomycota</taxon>
        <taxon>Pezizomycotina</taxon>
        <taxon>Dothideomycetes</taxon>
        <taxon>Dothideomycetidae</taxon>
        <taxon>Mycosphaerellales</taxon>
        <taxon>Mycosphaerellaceae</taxon>
        <taxon>Cercospora</taxon>
    </lineage>
</organism>
<gene>
    <name evidence="5" type="ORF">CKM354_001069600</name>
</gene>
<evidence type="ECO:0000256" key="2">
    <source>
        <dbReference type="ARBA" id="ARBA00022857"/>
    </source>
</evidence>
<keyword evidence="3" id="KW-0560">Oxidoreductase</keyword>
<dbReference type="RefSeq" id="XP_044662095.1">
    <property type="nucleotide sequence ID" value="XM_044806160.1"/>
</dbReference>